<dbReference type="RefSeq" id="WP_198502918.1">
    <property type="nucleotide sequence ID" value="NZ_CP065959.1"/>
</dbReference>
<gene>
    <name evidence="1" type="ORF">I8755_16600</name>
</gene>
<name>A0A7T4TYM3_9ACTN</name>
<dbReference type="EMBL" id="CP065959">
    <property type="protein sequence ID" value="QQC89853.1"/>
    <property type="molecule type" value="Genomic_DNA"/>
</dbReference>
<dbReference type="AlphaFoldDB" id="A0A7T4TYM3"/>
<dbReference type="Proteomes" id="UP000596130">
    <property type="component" value="Chromosome"/>
</dbReference>
<proteinExistence type="predicted"/>
<sequence>MGLRDRRQQKAASQRHARLMLAANKAINQHILREADATPAFVVALAFAMFAIRLDTGEARDYLNAALADGGYPLLDEEGDR</sequence>
<reference evidence="1 2" key="1">
    <citation type="submission" date="2020-12" db="EMBL/GenBank/DDBJ databases">
        <title>Identification and biosynthesis of polyene macrolides produced by Streptomyces alfalfae Men-myco-93-63.</title>
        <authorList>
            <person name="Liu D."/>
            <person name="Li Y."/>
            <person name="Liu L."/>
            <person name="Han X."/>
            <person name="Shen F."/>
        </authorList>
    </citation>
    <scope>NUCLEOTIDE SEQUENCE [LARGE SCALE GENOMIC DNA]</scope>
    <source>
        <strain evidence="1 2">Men-myco-93-63</strain>
    </source>
</reference>
<organism evidence="1 2">
    <name type="scientific">Streptomyces alfalfae</name>
    <dbReference type="NCBI Taxonomy" id="1642299"/>
    <lineage>
        <taxon>Bacteria</taxon>
        <taxon>Bacillati</taxon>
        <taxon>Actinomycetota</taxon>
        <taxon>Actinomycetes</taxon>
        <taxon>Kitasatosporales</taxon>
        <taxon>Streptomycetaceae</taxon>
        <taxon>Streptomyces</taxon>
    </lineage>
</organism>
<protein>
    <submittedName>
        <fullName evidence="1">Uncharacterized protein</fullName>
    </submittedName>
</protein>
<evidence type="ECO:0000313" key="1">
    <source>
        <dbReference type="EMBL" id="QQC89853.1"/>
    </source>
</evidence>
<evidence type="ECO:0000313" key="2">
    <source>
        <dbReference type="Proteomes" id="UP000596130"/>
    </source>
</evidence>
<accession>A0A7T4TYM3</accession>